<dbReference type="EMBL" id="JAMQGP010000001">
    <property type="protein sequence ID" value="MCM2678228.1"/>
    <property type="molecule type" value="Genomic_DNA"/>
</dbReference>
<evidence type="ECO:0000313" key="2">
    <source>
        <dbReference type="EMBL" id="MCM2678228.1"/>
    </source>
</evidence>
<dbReference type="Proteomes" id="UP001165393">
    <property type="component" value="Unassembled WGS sequence"/>
</dbReference>
<feature type="signal peptide" evidence="1">
    <location>
        <begin position="1"/>
        <end position="28"/>
    </location>
</feature>
<dbReference type="Pfam" id="PF11075">
    <property type="entry name" value="DUF2780"/>
    <property type="match status" value="1"/>
</dbReference>
<gene>
    <name evidence="2" type="ORF">NAF29_00915</name>
</gene>
<protein>
    <submittedName>
        <fullName evidence="2">DUF2780 domain-containing protein</fullName>
    </submittedName>
</protein>
<name>A0AA41W424_9GAMM</name>
<sequence>MKKMMAMRHWVMGLVLAVSSFGFAPAQAQEASLVESLTSQLDITPEQATGALGSLFGLAQGNMEAADFGQLASIVPGITDMIDSAPDAKPSAAGSLLGGLGGSLGESAGNLDLLNSSFSALGLDPEIAGPLVNTVYEYVQTEGGQALLTSLKNAVGLPF</sequence>
<reference evidence="2 3" key="1">
    <citation type="journal article" date="2013" name="Antonie Van Leeuwenhoek">
        <title>Echinimonas agarilytica gen. nov., sp. nov., a new gammaproteobacterium isolated from the sea urchin Strongylocentrotus intermedius.</title>
        <authorList>
            <person name="Nedashkovskaya O.I."/>
            <person name="Stenkova A.M."/>
            <person name="Zhukova N.V."/>
            <person name="Van Trappen S."/>
            <person name="Lee J.S."/>
            <person name="Kim S.B."/>
        </authorList>
    </citation>
    <scope>NUCLEOTIDE SEQUENCE [LARGE SCALE GENOMIC DNA]</scope>
    <source>
        <strain evidence="2 3">KMM 6351</strain>
    </source>
</reference>
<keyword evidence="1" id="KW-0732">Signal</keyword>
<evidence type="ECO:0000313" key="3">
    <source>
        <dbReference type="Proteomes" id="UP001165393"/>
    </source>
</evidence>
<keyword evidence="3" id="KW-1185">Reference proteome</keyword>
<dbReference type="AlphaFoldDB" id="A0AA41W424"/>
<dbReference type="InterPro" id="IPR021302">
    <property type="entry name" value="DUF2780_VcgC/VcgE"/>
</dbReference>
<dbReference type="RefSeq" id="WP_251259552.1">
    <property type="nucleotide sequence ID" value="NZ_JAMQGP010000001.1"/>
</dbReference>
<organism evidence="2 3">
    <name type="scientific">Echinimonas agarilytica</name>
    <dbReference type="NCBI Taxonomy" id="1215918"/>
    <lineage>
        <taxon>Bacteria</taxon>
        <taxon>Pseudomonadati</taxon>
        <taxon>Pseudomonadota</taxon>
        <taxon>Gammaproteobacteria</taxon>
        <taxon>Alteromonadales</taxon>
        <taxon>Echinimonadaceae</taxon>
        <taxon>Echinimonas</taxon>
    </lineage>
</organism>
<comment type="caution">
    <text evidence="2">The sequence shown here is derived from an EMBL/GenBank/DDBJ whole genome shotgun (WGS) entry which is preliminary data.</text>
</comment>
<proteinExistence type="predicted"/>
<evidence type="ECO:0000256" key="1">
    <source>
        <dbReference type="SAM" id="SignalP"/>
    </source>
</evidence>
<feature type="chain" id="PRO_5041340398" evidence="1">
    <location>
        <begin position="29"/>
        <end position="159"/>
    </location>
</feature>
<accession>A0AA41W424</accession>